<sequence>MHYLPRYSEVLVSSMSLEEVIMRLKSVTQKVDYLTYRGEQAVHQPLFNGRVEKDSFRLSLLINKADSFLPLIKGKVESTPSGCIIFLDFTLFSGSIFFLIFWSVVTLAMGIFFFFAASEPWFALITITVGVGNIIFAWIHFKRKVKQSQEIFHEMLSLQKNK</sequence>
<proteinExistence type="predicted"/>
<keyword evidence="3" id="KW-1185">Reference proteome</keyword>
<gene>
    <name evidence="2" type="ORF">ACFFUR_05770</name>
</gene>
<feature type="transmembrane region" description="Helical" evidence="1">
    <location>
        <begin position="96"/>
        <end position="115"/>
    </location>
</feature>
<keyword evidence="1" id="KW-1133">Transmembrane helix</keyword>
<evidence type="ECO:0000256" key="1">
    <source>
        <dbReference type="SAM" id="Phobius"/>
    </source>
</evidence>
<dbReference type="RefSeq" id="WP_290247276.1">
    <property type="nucleotide sequence ID" value="NZ_JAUFQT010000001.1"/>
</dbReference>
<evidence type="ECO:0000313" key="3">
    <source>
        <dbReference type="Proteomes" id="UP001589654"/>
    </source>
</evidence>
<keyword evidence="1" id="KW-0472">Membrane</keyword>
<reference evidence="2 3" key="1">
    <citation type="submission" date="2024-09" db="EMBL/GenBank/DDBJ databases">
        <authorList>
            <person name="Sun Q."/>
            <person name="Mori K."/>
        </authorList>
    </citation>
    <scope>NUCLEOTIDE SEQUENCE [LARGE SCALE GENOMIC DNA]</scope>
    <source>
        <strain evidence="2 3">CECT 7682</strain>
    </source>
</reference>
<organism evidence="2 3">
    <name type="scientific">Echinicola jeungdonensis</name>
    <dbReference type="NCBI Taxonomy" id="709343"/>
    <lineage>
        <taxon>Bacteria</taxon>
        <taxon>Pseudomonadati</taxon>
        <taxon>Bacteroidota</taxon>
        <taxon>Cytophagia</taxon>
        <taxon>Cytophagales</taxon>
        <taxon>Cyclobacteriaceae</taxon>
        <taxon>Echinicola</taxon>
    </lineage>
</organism>
<keyword evidence="1" id="KW-0812">Transmembrane</keyword>
<accession>A0ABV5J3A9</accession>
<feature type="transmembrane region" description="Helical" evidence="1">
    <location>
        <begin position="121"/>
        <end position="141"/>
    </location>
</feature>
<comment type="caution">
    <text evidence="2">The sequence shown here is derived from an EMBL/GenBank/DDBJ whole genome shotgun (WGS) entry which is preliminary data.</text>
</comment>
<dbReference type="Proteomes" id="UP001589654">
    <property type="component" value="Unassembled WGS sequence"/>
</dbReference>
<name>A0ABV5J3A9_9BACT</name>
<dbReference type="EMBL" id="JBHMEW010000046">
    <property type="protein sequence ID" value="MFB9211307.1"/>
    <property type="molecule type" value="Genomic_DNA"/>
</dbReference>
<protein>
    <submittedName>
        <fullName evidence="2">Uncharacterized protein</fullName>
    </submittedName>
</protein>
<evidence type="ECO:0000313" key="2">
    <source>
        <dbReference type="EMBL" id="MFB9211307.1"/>
    </source>
</evidence>